<organism evidence="2">
    <name type="scientific">Picea glauca</name>
    <name type="common">White spruce</name>
    <name type="synonym">Pinus glauca</name>
    <dbReference type="NCBI Taxonomy" id="3330"/>
    <lineage>
        <taxon>Eukaryota</taxon>
        <taxon>Viridiplantae</taxon>
        <taxon>Streptophyta</taxon>
        <taxon>Embryophyta</taxon>
        <taxon>Tracheophyta</taxon>
        <taxon>Spermatophyta</taxon>
        <taxon>Pinopsida</taxon>
        <taxon>Pinidae</taxon>
        <taxon>Conifers I</taxon>
        <taxon>Pinales</taxon>
        <taxon>Pinaceae</taxon>
        <taxon>Picea</taxon>
    </lineage>
</organism>
<evidence type="ECO:0000313" key="2">
    <source>
        <dbReference type="EMBL" id="KUM45567.1"/>
    </source>
</evidence>
<sequence>MPSPLCGCFPCLCLWYYLSVRWWYLGLCLCLSFRLCLWYICIRCCLLRYLWWVINIDPRPFALLSTSNSPIIAFPLALPFDLK</sequence>
<gene>
    <name evidence="4" type="ORF">ABT39_MTgene1467</name>
    <name evidence="2" type="ORF">ABT39_MTgene2402</name>
    <name evidence="3" type="ORF">ABT39_MTgene2405</name>
    <name evidence="5" type="ORF">ABT39_MTgene5639</name>
</gene>
<dbReference type="EMBL" id="LKAM01000007">
    <property type="protein sequence ID" value="KUM47453.1"/>
    <property type="molecule type" value="Genomic_DNA"/>
</dbReference>
<reference evidence="2" key="1">
    <citation type="journal article" date="2015" name="Genome Biol. Evol.">
        <title>Organellar Genomes of White Spruce (Picea glauca): Assembly and Annotation.</title>
        <authorList>
            <person name="Jackman S.D."/>
            <person name="Warren R.L."/>
            <person name="Gibb E.A."/>
            <person name="Vandervalk B.P."/>
            <person name="Mohamadi H."/>
            <person name="Chu J."/>
            <person name="Raymond A."/>
            <person name="Pleasance S."/>
            <person name="Coope R."/>
            <person name="Wildung M.R."/>
            <person name="Ritland C.E."/>
            <person name="Bousquet J."/>
            <person name="Jones S.J."/>
            <person name="Bohlmann J."/>
            <person name="Birol I."/>
        </authorList>
    </citation>
    <scope>NUCLEOTIDE SEQUENCE [LARGE SCALE GENOMIC DNA]</scope>
    <source>
        <tissue evidence="2">Flushing bud</tissue>
    </source>
</reference>
<dbReference type="EMBL" id="LKAM01000011">
    <property type="protein sequence ID" value="KUM46368.1"/>
    <property type="molecule type" value="Genomic_DNA"/>
</dbReference>
<keyword evidence="1" id="KW-0472">Membrane</keyword>
<evidence type="ECO:0000313" key="4">
    <source>
        <dbReference type="EMBL" id="KUM46368.1"/>
    </source>
</evidence>
<name>A0A101LUF8_PICGL</name>
<evidence type="ECO:0000256" key="1">
    <source>
        <dbReference type="SAM" id="Phobius"/>
    </source>
</evidence>
<dbReference type="EMBL" id="LKAM01000017">
    <property type="protein sequence ID" value="KUM45567.1"/>
    <property type="molecule type" value="Genomic_DNA"/>
</dbReference>
<dbReference type="EMBL" id="LKAM01000017">
    <property type="protein sequence ID" value="KUM45570.1"/>
    <property type="molecule type" value="Genomic_DNA"/>
</dbReference>
<feature type="transmembrane region" description="Helical" evidence="1">
    <location>
        <begin position="22"/>
        <end position="40"/>
    </location>
</feature>
<protein>
    <submittedName>
        <fullName evidence="2">Uncharacterized protein</fullName>
    </submittedName>
</protein>
<proteinExistence type="predicted"/>
<accession>A0A101LUF8</accession>
<keyword evidence="1" id="KW-0812">Transmembrane</keyword>
<keyword evidence="1" id="KW-1133">Transmembrane helix</keyword>
<keyword evidence="2" id="KW-0496">Mitochondrion</keyword>
<evidence type="ECO:0000313" key="5">
    <source>
        <dbReference type="EMBL" id="KUM47453.1"/>
    </source>
</evidence>
<geneLocation type="mitochondrion" evidence="2"/>
<evidence type="ECO:0000313" key="3">
    <source>
        <dbReference type="EMBL" id="KUM45570.1"/>
    </source>
</evidence>
<comment type="caution">
    <text evidence="2">The sequence shown here is derived from an EMBL/GenBank/DDBJ whole genome shotgun (WGS) entry which is preliminary data.</text>
</comment>
<dbReference type="AlphaFoldDB" id="A0A101LUF8"/>